<comment type="subcellular location">
    <subcellularLocation>
        <location evidence="1">Cell membrane</location>
        <topology evidence="1">Multi-pass membrane protein</topology>
    </subcellularLocation>
</comment>
<feature type="domain" description="ABC3 transporter permease C-terminal" evidence="7">
    <location>
        <begin position="716"/>
        <end position="829"/>
    </location>
</feature>
<dbReference type="Pfam" id="PF02687">
    <property type="entry name" value="FtsX"/>
    <property type="match status" value="2"/>
</dbReference>
<evidence type="ECO:0000256" key="5">
    <source>
        <dbReference type="ARBA" id="ARBA00023136"/>
    </source>
</evidence>
<protein>
    <submittedName>
        <fullName evidence="8">FtsX-like permease family protein</fullName>
    </submittedName>
</protein>
<feature type="transmembrane region" description="Helical" evidence="6">
    <location>
        <begin position="798"/>
        <end position="821"/>
    </location>
</feature>
<evidence type="ECO:0000313" key="9">
    <source>
        <dbReference type="Proteomes" id="UP001501570"/>
    </source>
</evidence>
<feature type="transmembrane region" description="Helical" evidence="6">
    <location>
        <begin position="766"/>
        <end position="786"/>
    </location>
</feature>
<keyword evidence="9" id="KW-1185">Reference proteome</keyword>
<dbReference type="InterPro" id="IPR003838">
    <property type="entry name" value="ABC3_permease_C"/>
</dbReference>
<dbReference type="Proteomes" id="UP001501570">
    <property type="component" value="Unassembled WGS sequence"/>
</dbReference>
<evidence type="ECO:0000313" key="8">
    <source>
        <dbReference type="EMBL" id="GAA5186678.1"/>
    </source>
</evidence>
<evidence type="ECO:0000256" key="1">
    <source>
        <dbReference type="ARBA" id="ARBA00004651"/>
    </source>
</evidence>
<feature type="transmembrane region" description="Helical" evidence="6">
    <location>
        <begin position="490"/>
        <end position="510"/>
    </location>
</feature>
<proteinExistence type="predicted"/>
<dbReference type="InterPro" id="IPR038766">
    <property type="entry name" value="Membrane_comp_ABC_pdt"/>
</dbReference>
<dbReference type="PANTHER" id="PTHR30287">
    <property type="entry name" value="MEMBRANE COMPONENT OF PREDICTED ABC SUPERFAMILY METABOLITE UPTAKE TRANSPORTER"/>
    <property type="match status" value="1"/>
</dbReference>
<evidence type="ECO:0000259" key="7">
    <source>
        <dbReference type="Pfam" id="PF02687"/>
    </source>
</evidence>
<comment type="caution">
    <text evidence="8">The sequence shown here is derived from an EMBL/GenBank/DDBJ whole genome shotgun (WGS) entry which is preliminary data.</text>
</comment>
<dbReference type="EMBL" id="BAABJQ010000008">
    <property type="protein sequence ID" value="GAA5186678.1"/>
    <property type="molecule type" value="Genomic_DNA"/>
</dbReference>
<name>A0ABP9RU94_9ACTN</name>
<reference evidence="9" key="1">
    <citation type="journal article" date="2019" name="Int. J. Syst. Evol. Microbiol.">
        <title>The Global Catalogue of Microorganisms (GCM) 10K type strain sequencing project: providing services to taxonomists for standard genome sequencing and annotation.</title>
        <authorList>
            <consortium name="The Broad Institute Genomics Platform"/>
            <consortium name="The Broad Institute Genome Sequencing Center for Infectious Disease"/>
            <person name="Wu L."/>
            <person name="Ma J."/>
        </authorList>
    </citation>
    <scope>NUCLEOTIDE SEQUENCE [LARGE SCALE GENOMIC DNA]</scope>
    <source>
        <strain evidence="9">JCM 18304</strain>
    </source>
</reference>
<feature type="transmembrane region" description="Helical" evidence="6">
    <location>
        <begin position="436"/>
        <end position="469"/>
    </location>
</feature>
<feature type="transmembrane region" description="Helical" evidence="6">
    <location>
        <begin position="716"/>
        <end position="739"/>
    </location>
</feature>
<accession>A0ABP9RU94</accession>
<feature type="domain" description="ABC3 transporter permease C-terminal" evidence="7">
    <location>
        <begin position="270"/>
        <end position="390"/>
    </location>
</feature>
<keyword evidence="4 6" id="KW-1133">Transmembrane helix</keyword>
<feature type="transmembrane region" description="Helical" evidence="6">
    <location>
        <begin position="319"/>
        <end position="341"/>
    </location>
</feature>
<evidence type="ECO:0000256" key="4">
    <source>
        <dbReference type="ARBA" id="ARBA00022989"/>
    </source>
</evidence>
<gene>
    <name evidence="8" type="ORF">GCM10023322_33480</name>
</gene>
<feature type="transmembrane region" description="Helical" evidence="6">
    <location>
        <begin position="270"/>
        <end position="292"/>
    </location>
</feature>
<keyword evidence="5 6" id="KW-0472">Membrane</keyword>
<feature type="transmembrane region" description="Helical" evidence="6">
    <location>
        <begin position="361"/>
        <end position="382"/>
    </location>
</feature>
<sequence length="839" mass="85799">MMWQRPASMIATFVALWFAVAIVTTCGAMLESGVRYHGSVQRYAAAPVLVATTSIQASTGSGDDRDVEGVPLVEHGQLAASLVPKISAAPGVRAVVADTAIPAQISTRGTASAVEIHPWSAARLTPFTLTAGSGPATAGEVVLDQHLAAGIGVRPGQQVRIALPSGVRTFTVYGIAAPTKAGRGTPTVFVDDATAATLSGHPGTVGVIGVFADPGVTADHLATVVRAALPAPPKNLAGAYPQVFAGHDRGSVESPAVDNGRVLAITLPSVFGGMALLIAIFVIAGTVGLSVAQRHRDIALLRAIAATPRQVRRLVVREAAVLAVFAAATGVWPGLLSAKWLRDQFVSRGMVPDSFQAHLSWLPPVVAGATAVLLAVAAAWIAGLRSSRIRPSEALAETAIERRGLGLVRTLLGLIALAGGIVVCVVSVSANGDSAASISVATVFTLVVAVALLSPVLIRVVAATFGQVLRVFGETGRLANANLATSARKLATVLSSVVLAVALGGSLWFLQGSETHVASQQSRAGVLADYIVAPAASGASSAVVAGIRGTDGVTAATGIVHSTMFTGSDLGELSAEGVDTEGLSRTLDLGVIDGSMRDLRGDTVAVDDLTADGLGLRVGDAFTGWYGDGAPARLRVVAIYTRGLGFAQLTLPHDVLIGHTSAQSDDAIFVAGRPGTDAALRTALTELAPGSSVLTSDAYQASLGAELVQNAWTNQVVVVVLLVYVVIAAVNVLFTAALARRREFAVLRLAGTTPRQVARMVRLEQALLLGLSLVLGGAIAAATLIPMVKGITGTATPYIPLSGWVTVIGSVIVLGGAATIVPVRRVLRARPVEAIDIRE</sequence>
<dbReference type="PANTHER" id="PTHR30287:SF1">
    <property type="entry name" value="INNER MEMBRANE PROTEIN"/>
    <property type="match status" value="1"/>
</dbReference>
<keyword evidence="3 6" id="KW-0812">Transmembrane</keyword>
<feature type="transmembrane region" description="Helical" evidence="6">
    <location>
        <begin position="411"/>
        <end position="430"/>
    </location>
</feature>
<keyword evidence="2" id="KW-1003">Cell membrane</keyword>
<organism evidence="8 9">
    <name type="scientific">Rugosimonospora acidiphila</name>
    <dbReference type="NCBI Taxonomy" id="556531"/>
    <lineage>
        <taxon>Bacteria</taxon>
        <taxon>Bacillati</taxon>
        <taxon>Actinomycetota</taxon>
        <taxon>Actinomycetes</taxon>
        <taxon>Micromonosporales</taxon>
        <taxon>Micromonosporaceae</taxon>
        <taxon>Rugosimonospora</taxon>
    </lineage>
</organism>
<evidence type="ECO:0000256" key="3">
    <source>
        <dbReference type="ARBA" id="ARBA00022692"/>
    </source>
</evidence>
<evidence type="ECO:0000256" key="6">
    <source>
        <dbReference type="SAM" id="Phobius"/>
    </source>
</evidence>
<evidence type="ECO:0000256" key="2">
    <source>
        <dbReference type="ARBA" id="ARBA00022475"/>
    </source>
</evidence>